<accession>A0AC61QUL6</accession>
<dbReference type="EMBL" id="SRZB01000117">
    <property type="protein sequence ID" value="TGX95389.1"/>
    <property type="molecule type" value="Genomic_DNA"/>
</dbReference>
<comment type="caution">
    <text evidence="1">The sequence shown here is derived from an EMBL/GenBank/DDBJ whole genome shotgun (WGS) entry which is preliminary data.</text>
</comment>
<proteinExistence type="predicted"/>
<protein>
    <submittedName>
        <fullName evidence="1">Uncharacterized protein</fullName>
    </submittedName>
</protein>
<sequence>MKYCYLCKGVHCFCIVLSETDVPGETVRTGDDTQIGKYILVLVVSGLMIGLLDFFKKRKKEGEES</sequence>
<reference evidence="1" key="1">
    <citation type="submission" date="2019-04" db="EMBL/GenBank/DDBJ databases">
        <title>Microbes associate with the intestines of laboratory mice.</title>
        <authorList>
            <person name="Navarre W."/>
            <person name="Wong E."/>
            <person name="Huang K."/>
            <person name="Tropini C."/>
            <person name="Ng K."/>
            <person name="Yu B."/>
        </authorList>
    </citation>
    <scope>NUCLEOTIDE SEQUENCE</scope>
    <source>
        <strain evidence="1">NM72_1-8</strain>
    </source>
</reference>
<organism evidence="1 2">
    <name type="scientific">Hominisplanchenecus murintestinalis</name>
    <dbReference type="NCBI Taxonomy" id="2941517"/>
    <lineage>
        <taxon>Bacteria</taxon>
        <taxon>Bacillati</taxon>
        <taxon>Bacillota</taxon>
        <taxon>Clostridia</taxon>
        <taxon>Lachnospirales</taxon>
        <taxon>Lachnospiraceae</taxon>
        <taxon>Hominisplanchenecus</taxon>
    </lineage>
</organism>
<dbReference type="Proteomes" id="UP000307720">
    <property type="component" value="Unassembled WGS sequence"/>
</dbReference>
<keyword evidence="2" id="KW-1185">Reference proteome</keyword>
<name>A0AC61QUL6_9FIRM</name>
<gene>
    <name evidence="1" type="ORF">E5357_17660</name>
</gene>
<evidence type="ECO:0000313" key="1">
    <source>
        <dbReference type="EMBL" id="TGX95389.1"/>
    </source>
</evidence>
<evidence type="ECO:0000313" key="2">
    <source>
        <dbReference type="Proteomes" id="UP000307720"/>
    </source>
</evidence>